<protein>
    <submittedName>
        <fullName evidence="2">Uncharacterized protein</fullName>
    </submittedName>
</protein>
<proteinExistence type="predicted"/>
<name>A0A515DEF4_9BURK</name>
<reference evidence="2 3" key="1">
    <citation type="submission" date="2019-01" db="EMBL/GenBank/DDBJ databases">
        <title>Genomic insights into a novel species Rhodoferax sp.</title>
        <authorList>
            <person name="Jin L."/>
        </authorList>
    </citation>
    <scope>NUCLEOTIDE SEQUENCE [LARGE SCALE GENOMIC DNA]</scope>
    <source>
        <strain evidence="2 3">CHu59-6-5</strain>
    </source>
</reference>
<keyword evidence="3" id="KW-1185">Reference proteome</keyword>
<dbReference type="Proteomes" id="UP000316798">
    <property type="component" value="Chromosome"/>
</dbReference>
<evidence type="ECO:0000256" key="1">
    <source>
        <dbReference type="SAM" id="MobiDB-lite"/>
    </source>
</evidence>
<accession>A0A515DEF4</accession>
<evidence type="ECO:0000313" key="3">
    <source>
        <dbReference type="Proteomes" id="UP000316798"/>
    </source>
</evidence>
<dbReference type="EMBL" id="CP035503">
    <property type="protein sequence ID" value="QDL38750.1"/>
    <property type="molecule type" value="Genomic_DNA"/>
</dbReference>
<feature type="region of interest" description="Disordered" evidence="1">
    <location>
        <begin position="660"/>
        <end position="679"/>
    </location>
</feature>
<dbReference type="OrthoDB" id="9146026at2"/>
<gene>
    <name evidence="2" type="ORF">EUB48_16725</name>
</gene>
<dbReference type="RefSeq" id="WP_142820187.1">
    <property type="nucleotide sequence ID" value="NZ_CP035503.1"/>
</dbReference>
<dbReference type="AlphaFoldDB" id="A0A515DEF4"/>
<organism evidence="2 3">
    <name type="scientific">Rhodoferax sediminis</name>
    <dbReference type="NCBI Taxonomy" id="2509614"/>
    <lineage>
        <taxon>Bacteria</taxon>
        <taxon>Pseudomonadati</taxon>
        <taxon>Pseudomonadota</taxon>
        <taxon>Betaproteobacteria</taxon>
        <taxon>Burkholderiales</taxon>
        <taxon>Comamonadaceae</taxon>
        <taxon>Rhodoferax</taxon>
    </lineage>
</organism>
<evidence type="ECO:0000313" key="2">
    <source>
        <dbReference type="EMBL" id="QDL38750.1"/>
    </source>
</evidence>
<sequence>MSDLADAQLHPLEKALQALLVQGKTPRVDDLGGLDAIAKAASSLATSPLAGEILLALLRTPSEALGDDAHLWKETIGCLVRGATNDIVLIEMVDATVACGELRETAVEDVFMAFLHKATDLSGRISGYARAIALDGAFRLAASTRRMQFRLLDVLLGIKASDEPIFLRYAAKIMGVAHSHWREGELLGILQGLAECEEAAYDASFEMGMAGLTSALDESRRDVADSLFRDALLWFKKAEATRETAPEAVLYGECLDLLTDFEAHKSKLELNRRSALIHKAAFELLAWHTDASAPAWLGARHLQAACWNDLANTLASLAESLDEVSWWEPKVVIESQVLAAYSAGRTILKRNRDGHLETLVRPRIESSISGREGQAYLLKRWLVQNREHELVPEANAILEGIERAIPNRAEISRNPIEAAAVWAPVAAVLSQARCSEDTERRVREVIANAFASSMENLSGAEIDIFDHCRSAVESHPDHRDNIRGAKLFDTVLLWTVRFLKNRLEVTRKDDPSVAYLFETTDGTVPPESALQEDYFRWLSTQAAAGEIEATNLGGGRADVALKTTGERIVVEVKRETQDASFDFLAKSYAGQTTDYQNVSIRLGFLLVLDLTEAKRQGTPHIRSLVECRSVLRKDEAEPRHVVVVKVPGRRYLPSAISASAKGATDSAAPARKIARKQKK</sequence>
<dbReference type="KEGG" id="rhf:EUB48_16725"/>